<proteinExistence type="predicted"/>
<feature type="compositionally biased region" description="Polar residues" evidence="1">
    <location>
        <begin position="85"/>
        <end position="104"/>
    </location>
</feature>
<evidence type="ECO:0000256" key="1">
    <source>
        <dbReference type="SAM" id="MobiDB-lite"/>
    </source>
</evidence>
<feature type="region of interest" description="Disordered" evidence="1">
    <location>
        <begin position="85"/>
        <end position="105"/>
    </location>
</feature>
<keyword evidence="3" id="KW-1185">Reference proteome</keyword>
<protein>
    <submittedName>
        <fullName evidence="2">Uncharacterized protein</fullName>
    </submittedName>
</protein>
<dbReference type="Proteomes" id="UP000054928">
    <property type="component" value="Unassembled WGS sequence"/>
</dbReference>
<accession>A0A0P1AYW4</accession>
<dbReference type="EMBL" id="CCYD01002047">
    <property type="protein sequence ID" value="CEG46522.1"/>
    <property type="molecule type" value="Genomic_DNA"/>
</dbReference>
<dbReference type="OMA" id="NDHAKTA"/>
<evidence type="ECO:0000313" key="2">
    <source>
        <dbReference type="EMBL" id="CEG46522.1"/>
    </source>
</evidence>
<reference evidence="3" key="1">
    <citation type="submission" date="2014-09" db="EMBL/GenBank/DDBJ databases">
        <authorList>
            <person name="Sharma Rahul"/>
            <person name="Thines Marco"/>
        </authorList>
    </citation>
    <scope>NUCLEOTIDE SEQUENCE [LARGE SCALE GENOMIC DNA]</scope>
</reference>
<dbReference type="OrthoDB" id="159515at2759"/>
<dbReference type="AlphaFoldDB" id="A0A0P1AYW4"/>
<sequence>MKRNFGSLNLAALGANSAECNLADRFSAMDPSAESFSMVTSGSDCSSDENVGLSLERLDQPRNNFHSARRIEDLDLSDAIPEITLNSPDRSFTQPISQPSVSQKTHLKHSSVKDSPQHLHDVELNAMRCISLKMMLSNLSSPTSSDNLPVSPTNPSYSYSGVNEHTKTALLPARHPSLQSV</sequence>
<feature type="region of interest" description="Disordered" evidence="1">
    <location>
        <begin position="140"/>
        <end position="162"/>
    </location>
</feature>
<organism evidence="2 3">
    <name type="scientific">Plasmopara halstedii</name>
    <name type="common">Downy mildew of sunflower</name>
    <dbReference type="NCBI Taxonomy" id="4781"/>
    <lineage>
        <taxon>Eukaryota</taxon>
        <taxon>Sar</taxon>
        <taxon>Stramenopiles</taxon>
        <taxon>Oomycota</taxon>
        <taxon>Peronosporomycetes</taxon>
        <taxon>Peronosporales</taxon>
        <taxon>Peronosporaceae</taxon>
        <taxon>Plasmopara</taxon>
    </lineage>
</organism>
<dbReference type="RefSeq" id="XP_024582891.1">
    <property type="nucleotide sequence ID" value="XM_024717387.1"/>
</dbReference>
<dbReference type="GeneID" id="36397977"/>
<name>A0A0P1AYW4_PLAHL</name>
<evidence type="ECO:0000313" key="3">
    <source>
        <dbReference type="Proteomes" id="UP000054928"/>
    </source>
</evidence>